<keyword evidence="2" id="KW-0805">Transcription regulation</keyword>
<dbReference type="PANTHER" id="PTHR47424:SF3">
    <property type="entry name" value="REGULATORY PROTEIN GAL4"/>
    <property type="match status" value="1"/>
</dbReference>
<reference evidence="8 9" key="1">
    <citation type="submission" date="2018-02" db="EMBL/GenBank/DDBJ databases">
        <title>The genomes of Aspergillus section Nigri reveals drivers in fungal speciation.</title>
        <authorList>
            <consortium name="DOE Joint Genome Institute"/>
            <person name="Vesth T.C."/>
            <person name="Nybo J."/>
            <person name="Theobald S."/>
            <person name="Brandl J."/>
            <person name="Frisvad J.C."/>
            <person name="Nielsen K.F."/>
            <person name="Lyhne E.K."/>
            <person name="Kogle M.E."/>
            <person name="Kuo A."/>
            <person name="Riley R."/>
            <person name="Clum A."/>
            <person name="Nolan M."/>
            <person name="Lipzen A."/>
            <person name="Salamov A."/>
            <person name="Henrissat B."/>
            <person name="Wiebenga A."/>
            <person name="De vries R.P."/>
            <person name="Grigoriev I.V."/>
            <person name="Mortensen U.H."/>
            <person name="Andersen M.R."/>
            <person name="Baker S.E."/>
        </authorList>
    </citation>
    <scope>NUCLEOTIDE SEQUENCE [LARGE SCALE GENOMIC DNA]</scope>
    <source>
        <strain evidence="8 9">CBS 114.80</strain>
    </source>
</reference>
<proteinExistence type="predicted"/>
<dbReference type="GO" id="GO:0000435">
    <property type="term" value="P:positive regulation of transcription from RNA polymerase II promoter by galactose"/>
    <property type="evidence" value="ECO:0007669"/>
    <property type="project" value="TreeGrafter"/>
</dbReference>
<dbReference type="SUPFAM" id="SSF57701">
    <property type="entry name" value="Zn2/Cys6 DNA-binding domain"/>
    <property type="match status" value="1"/>
</dbReference>
<evidence type="ECO:0000256" key="2">
    <source>
        <dbReference type="ARBA" id="ARBA00023015"/>
    </source>
</evidence>
<evidence type="ECO:0000259" key="7">
    <source>
        <dbReference type="PROSITE" id="PS50048"/>
    </source>
</evidence>
<evidence type="ECO:0000313" key="8">
    <source>
        <dbReference type="EMBL" id="PYI28886.1"/>
    </source>
</evidence>
<evidence type="ECO:0000256" key="6">
    <source>
        <dbReference type="SAM" id="MobiDB-lite"/>
    </source>
</evidence>
<evidence type="ECO:0000256" key="5">
    <source>
        <dbReference type="ARBA" id="ARBA00023242"/>
    </source>
</evidence>
<dbReference type="Proteomes" id="UP000248817">
    <property type="component" value="Unassembled WGS sequence"/>
</dbReference>
<feature type="region of interest" description="Disordered" evidence="6">
    <location>
        <begin position="94"/>
        <end position="195"/>
    </location>
</feature>
<accession>A0A2V5J4L9</accession>
<dbReference type="InterPro" id="IPR036864">
    <property type="entry name" value="Zn2-C6_fun-type_DNA-bd_sf"/>
</dbReference>
<dbReference type="GO" id="GO:0000978">
    <property type="term" value="F:RNA polymerase II cis-regulatory region sequence-specific DNA binding"/>
    <property type="evidence" value="ECO:0007669"/>
    <property type="project" value="TreeGrafter"/>
</dbReference>
<dbReference type="PANTHER" id="PTHR47424">
    <property type="entry name" value="REGULATORY PROTEIN GAL4"/>
    <property type="match status" value="1"/>
</dbReference>
<dbReference type="AlphaFoldDB" id="A0A2V5J4L9"/>
<dbReference type="InterPro" id="IPR051127">
    <property type="entry name" value="Fungal_SecMet_Regulators"/>
</dbReference>
<dbReference type="GO" id="GO:0008270">
    <property type="term" value="F:zinc ion binding"/>
    <property type="evidence" value="ECO:0007669"/>
    <property type="project" value="InterPro"/>
</dbReference>
<organism evidence="8 9">
    <name type="scientific">Aspergillus indologenus CBS 114.80</name>
    <dbReference type="NCBI Taxonomy" id="1450541"/>
    <lineage>
        <taxon>Eukaryota</taxon>
        <taxon>Fungi</taxon>
        <taxon>Dikarya</taxon>
        <taxon>Ascomycota</taxon>
        <taxon>Pezizomycotina</taxon>
        <taxon>Eurotiomycetes</taxon>
        <taxon>Eurotiomycetidae</taxon>
        <taxon>Eurotiales</taxon>
        <taxon>Aspergillaceae</taxon>
        <taxon>Aspergillus</taxon>
        <taxon>Aspergillus subgen. Circumdati</taxon>
    </lineage>
</organism>
<dbReference type="SMART" id="SM00066">
    <property type="entry name" value="GAL4"/>
    <property type="match status" value="1"/>
</dbReference>
<dbReference type="GO" id="GO:0006351">
    <property type="term" value="P:DNA-templated transcription"/>
    <property type="evidence" value="ECO:0007669"/>
    <property type="project" value="InterPro"/>
</dbReference>
<dbReference type="GO" id="GO:0000981">
    <property type="term" value="F:DNA-binding transcription factor activity, RNA polymerase II-specific"/>
    <property type="evidence" value="ECO:0007669"/>
    <property type="project" value="InterPro"/>
</dbReference>
<dbReference type="InterPro" id="IPR001138">
    <property type="entry name" value="Zn2Cys6_DnaBD"/>
</dbReference>
<evidence type="ECO:0000256" key="3">
    <source>
        <dbReference type="ARBA" id="ARBA00023125"/>
    </source>
</evidence>
<dbReference type="CDD" id="cd00067">
    <property type="entry name" value="GAL4"/>
    <property type="match status" value="1"/>
</dbReference>
<feature type="domain" description="Zn(2)-C6 fungal-type" evidence="7">
    <location>
        <begin position="22"/>
        <end position="55"/>
    </location>
</feature>
<evidence type="ECO:0000256" key="1">
    <source>
        <dbReference type="ARBA" id="ARBA00022723"/>
    </source>
</evidence>
<keyword evidence="3" id="KW-0238">DNA-binding</keyword>
<keyword evidence="9" id="KW-1185">Reference proteome</keyword>
<name>A0A2V5J4L9_9EURO</name>
<evidence type="ECO:0000256" key="4">
    <source>
        <dbReference type="ARBA" id="ARBA00023163"/>
    </source>
</evidence>
<gene>
    <name evidence="8" type="ORF">BP00DRAFT_350041</name>
</gene>
<dbReference type="Gene3D" id="4.10.240.10">
    <property type="entry name" value="Zn(2)-C6 fungal-type DNA-binding domain"/>
    <property type="match status" value="1"/>
</dbReference>
<dbReference type="SMART" id="SM00906">
    <property type="entry name" value="Fungal_trans"/>
    <property type="match status" value="1"/>
</dbReference>
<dbReference type="EMBL" id="KZ825540">
    <property type="protein sequence ID" value="PYI28886.1"/>
    <property type="molecule type" value="Genomic_DNA"/>
</dbReference>
<dbReference type="InterPro" id="IPR007219">
    <property type="entry name" value="XnlR_reg_dom"/>
</dbReference>
<dbReference type="Pfam" id="PF04082">
    <property type="entry name" value="Fungal_trans"/>
    <property type="match status" value="1"/>
</dbReference>
<keyword evidence="5" id="KW-0539">Nucleus</keyword>
<dbReference type="GO" id="GO:0005634">
    <property type="term" value="C:nucleus"/>
    <property type="evidence" value="ECO:0007669"/>
    <property type="project" value="TreeGrafter"/>
</dbReference>
<keyword evidence="1" id="KW-0479">Metal-binding</keyword>
<evidence type="ECO:0000313" key="9">
    <source>
        <dbReference type="Proteomes" id="UP000248817"/>
    </source>
</evidence>
<sequence>MPPKTGGVTKPQRASRRKIALACDVCREKKTRCDGVKPTCGPCLRRPHGARECVYTMDNARTASQDEYMRALHSRIQELENVCARAGVSLSAVGEGVPGVNPPTGQQQHEHQSPASSREVEGAQGSIDRLGNTDQPTSALRDVQSTANVNETVQCHDKRETIASEGPSSASPHYESPGHVTGMGQISAPDRFSRTPVSVPAKEYYGSPSTASLMRFARMTLPPRSSGTIGADSGGTPTYEFQESPNTCYRPDDYTLPPRSVADQLLECYWDRVACIYPFFDRSNFELAYQNLWKSEKEPMNQLSKLNIGLGGQFDSGPRSIVFHAALNAMFALACHFAEIPIQERESTAHFFFLRSKRFIGLDILEHNTIGVVQTLLLTALYLQSTPYPSRCWNAIGLACRIAQGLGLHKNDSRFPSTSLEGDVRRRTWHGCVMLDILVSMTHGRPSMTSHLAFLSLPRPLDASFSPEREVTRSEMSFYVASIQLHQILGKILSDVYNTWNSQSEEDSTPSDLSKDLNIDNVIELEKQLHIYKASLPSYLNWTVLGSTCGATDPSSILERQRNVLHVRYCHIRLLLYRRIFTQCYSEVAPHSSHGDESGPGHVSARKNTDNALYSCIADKCAETCVLTAVDLIQAVYDTCWTTLTGAWWYNGFYTTTAALVLVMSYSMPSLLQSVGHSLIQESWAKCERILGDMANYSHSARTSLHFLQTTFNQVASRRQPSPEPSVTAAGETSIIFAEPCTTTMYRDVDLPGTEQIAGSSLTSNLPSYSADDNLSAQNLGLFSWVEIPDLPPWLGSSEFWSGDPSQ</sequence>
<keyword evidence="4" id="KW-0804">Transcription</keyword>
<protein>
    <recommendedName>
        <fullName evidence="7">Zn(2)-C6 fungal-type domain-containing protein</fullName>
    </recommendedName>
</protein>
<dbReference type="PROSITE" id="PS50048">
    <property type="entry name" value="ZN2_CY6_FUNGAL_2"/>
    <property type="match status" value="1"/>
</dbReference>
<dbReference type="CDD" id="cd12148">
    <property type="entry name" value="fungal_TF_MHR"/>
    <property type="match status" value="1"/>
</dbReference>
<dbReference type="Pfam" id="PF00172">
    <property type="entry name" value="Zn_clus"/>
    <property type="match status" value="1"/>
</dbReference>
<feature type="compositionally biased region" description="Polar residues" evidence="6">
    <location>
        <begin position="132"/>
        <end position="153"/>
    </location>
</feature>